<dbReference type="RefSeq" id="WP_310331070.1">
    <property type="nucleotide sequence ID" value="NZ_JAVDXV010000007.1"/>
</dbReference>
<dbReference type="EMBL" id="JAVDXV010000007">
    <property type="protein sequence ID" value="MDR7334562.1"/>
    <property type="molecule type" value="Genomic_DNA"/>
</dbReference>
<organism evidence="1 2">
    <name type="scientific">Roseateles asaccharophilus</name>
    <dbReference type="NCBI Taxonomy" id="582607"/>
    <lineage>
        <taxon>Bacteria</taxon>
        <taxon>Pseudomonadati</taxon>
        <taxon>Pseudomonadota</taxon>
        <taxon>Betaproteobacteria</taxon>
        <taxon>Burkholderiales</taxon>
        <taxon>Sphaerotilaceae</taxon>
        <taxon>Roseateles</taxon>
    </lineage>
</organism>
<evidence type="ECO:0000313" key="1">
    <source>
        <dbReference type="EMBL" id="MDR7334562.1"/>
    </source>
</evidence>
<sequence>MSDETRTRHFVPAATETELGTKAAEGAGIAAPSAQLADHPPAALDFNPVTRSKRPLVLAATSTLN</sequence>
<gene>
    <name evidence="1" type="ORF">J2X21_003718</name>
</gene>
<keyword evidence="2" id="KW-1185">Reference proteome</keyword>
<name>A0ABU2ABI2_9BURK</name>
<reference evidence="1 2" key="1">
    <citation type="submission" date="2023-07" db="EMBL/GenBank/DDBJ databases">
        <title>Sorghum-associated microbial communities from plants grown in Nebraska, USA.</title>
        <authorList>
            <person name="Schachtman D."/>
        </authorList>
    </citation>
    <scope>NUCLEOTIDE SEQUENCE [LARGE SCALE GENOMIC DNA]</scope>
    <source>
        <strain evidence="1 2">BE316</strain>
    </source>
</reference>
<protein>
    <submittedName>
        <fullName evidence="1">Uncharacterized protein</fullName>
    </submittedName>
</protein>
<dbReference type="Proteomes" id="UP001180825">
    <property type="component" value="Unassembled WGS sequence"/>
</dbReference>
<evidence type="ECO:0000313" key="2">
    <source>
        <dbReference type="Proteomes" id="UP001180825"/>
    </source>
</evidence>
<accession>A0ABU2ABI2</accession>
<proteinExistence type="predicted"/>
<comment type="caution">
    <text evidence="1">The sequence shown here is derived from an EMBL/GenBank/DDBJ whole genome shotgun (WGS) entry which is preliminary data.</text>
</comment>